<organism evidence="1 2">
    <name type="scientific">Trifolium medium</name>
    <dbReference type="NCBI Taxonomy" id="97028"/>
    <lineage>
        <taxon>Eukaryota</taxon>
        <taxon>Viridiplantae</taxon>
        <taxon>Streptophyta</taxon>
        <taxon>Embryophyta</taxon>
        <taxon>Tracheophyta</taxon>
        <taxon>Spermatophyta</taxon>
        <taxon>Magnoliopsida</taxon>
        <taxon>eudicotyledons</taxon>
        <taxon>Gunneridae</taxon>
        <taxon>Pentapetalae</taxon>
        <taxon>rosids</taxon>
        <taxon>fabids</taxon>
        <taxon>Fabales</taxon>
        <taxon>Fabaceae</taxon>
        <taxon>Papilionoideae</taxon>
        <taxon>50 kb inversion clade</taxon>
        <taxon>NPAAA clade</taxon>
        <taxon>Hologalegina</taxon>
        <taxon>IRL clade</taxon>
        <taxon>Trifolieae</taxon>
        <taxon>Trifolium</taxon>
    </lineage>
</organism>
<proteinExistence type="predicted"/>
<dbReference type="AlphaFoldDB" id="A0A392RF66"/>
<dbReference type="Pfam" id="PF14223">
    <property type="entry name" value="Retrotran_gag_2"/>
    <property type="match status" value="1"/>
</dbReference>
<keyword evidence="1" id="KW-0030">Aminoacyl-tRNA synthetase</keyword>
<protein>
    <submittedName>
        <fullName evidence="1">Aspartyl-tRNA synthetase</fullName>
    </submittedName>
</protein>
<keyword evidence="2" id="KW-1185">Reference proteome</keyword>
<sequence>MPLFRVLKIGVLHHEYEKISNRDSAKAIFDSLRMTHEGNELAKETKALALIQKYESFKMNEDEDIGEMFSRFQTLVVGLKVLNKWYTTADHVKKIVRSLPLKWRPMVTALKISKDLNSTTLEELISSLRSH</sequence>
<dbReference type="PANTHER" id="PTHR34676">
    <property type="entry name" value="DUF4219 DOMAIN-CONTAINING PROTEIN-RELATED"/>
    <property type="match status" value="1"/>
</dbReference>
<evidence type="ECO:0000313" key="2">
    <source>
        <dbReference type="Proteomes" id="UP000265520"/>
    </source>
</evidence>
<dbReference type="PANTHER" id="PTHR34676:SF27">
    <property type="entry name" value="ASPARTYL-TRNA SYNTHETASE"/>
    <property type="match status" value="1"/>
</dbReference>
<comment type="caution">
    <text evidence="1">The sequence shown here is derived from an EMBL/GenBank/DDBJ whole genome shotgun (WGS) entry which is preliminary data.</text>
</comment>
<dbReference type="Proteomes" id="UP000265520">
    <property type="component" value="Unassembled WGS sequence"/>
</dbReference>
<reference evidence="1 2" key="1">
    <citation type="journal article" date="2018" name="Front. Plant Sci.">
        <title>Red Clover (Trifolium pratense) and Zigzag Clover (T. medium) - A Picture of Genomic Similarities and Differences.</title>
        <authorList>
            <person name="Dluhosova J."/>
            <person name="Istvanek J."/>
            <person name="Nedelnik J."/>
            <person name="Repkova J."/>
        </authorList>
    </citation>
    <scope>NUCLEOTIDE SEQUENCE [LARGE SCALE GENOMIC DNA]</scope>
    <source>
        <strain evidence="2">cv. 10/8</strain>
        <tissue evidence="1">Leaf</tissue>
    </source>
</reference>
<keyword evidence="1" id="KW-0436">Ligase</keyword>
<name>A0A392RF66_9FABA</name>
<dbReference type="GO" id="GO:0004812">
    <property type="term" value="F:aminoacyl-tRNA ligase activity"/>
    <property type="evidence" value="ECO:0007669"/>
    <property type="project" value="UniProtKB-KW"/>
</dbReference>
<accession>A0A392RF66</accession>
<dbReference type="EMBL" id="LXQA010213569">
    <property type="protein sequence ID" value="MCI34430.1"/>
    <property type="molecule type" value="Genomic_DNA"/>
</dbReference>
<evidence type="ECO:0000313" key="1">
    <source>
        <dbReference type="EMBL" id="MCI34430.1"/>
    </source>
</evidence>
<feature type="non-terminal residue" evidence="1">
    <location>
        <position position="131"/>
    </location>
</feature>